<feature type="compositionally biased region" description="Basic residues" evidence="1">
    <location>
        <begin position="162"/>
        <end position="174"/>
    </location>
</feature>
<organism evidence="2 3">
    <name type="scientific">Penicillium camemberti (strain FM 013)</name>
    <dbReference type="NCBI Taxonomy" id="1429867"/>
    <lineage>
        <taxon>Eukaryota</taxon>
        <taxon>Fungi</taxon>
        <taxon>Dikarya</taxon>
        <taxon>Ascomycota</taxon>
        <taxon>Pezizomycotina</taxon>
        <taxon>Eurotiomycetes</taxon>
        <taxon>Eurotiomycetidae</taxon>
        <taxon>Eurotiales</taxon>
        <taxon>Aspergillaceae</taxon>
        <taxon>Penicillium</taxon>
    </lineage>
</organism>
<protein>
    <submittedName>
        <fullName evidence="2">Str. FM013</fullName>
    </submittedName>
</protein>
<accession>A0A0G4PU43</accession>
<dbReference type="EMBL" id="HG793176">
    <property type="protein sequence ID" value="CRL30025.1"/>
    <property type="molecule type" value="Genomic_DNA"/>
</dbReference>
<gene>
    <name evidence="2" type="ORF">PCAMFM013_S043g000020</name>
</gene>
<proteinExistence type="predicted"/>
<feature type="region of interest" description="Disordered" evidence="1">
    <location>
        <begin position="430"/>
        <end position="470"/>
    </location>
</feature>
<feature type="compositionally biased region" description="Polar residues" evidence="1">
    <location>
        <begin position="54"/>
        <end position="71"/>
    </location>
</feature>
<dbReference type="AlphaFoldDB" id="A0A0G4PU43"/>
<feature type="region of interest" description="Disordered" evidence="1">
    <location>
        <begin position="158"/>
        <end position="187"/>
    </location>
</feature>
<feature type="compositionally biased region" description="Polar residues" evidence="1">
    <location>
        <begin position="430"/>
        <end position="440"/>
    </location>
</feature>
<feature type="compositionally biased region" description="Polar residues" evidence="1">
    <location>
        <begin position="15"/>
        <end position="25"/>
    </location>
</feature>
<feature type="compositionally biased region" description="Polar residues" evidence="1">
    <location>
        <begin position="453"/>
        <end position="470"/>
    </location>
</feature>
<dbReference type="Proteomes" id="UP000053732">
    <property type="component" value="Unassembled WGS sequence"/>
</dbReference>
<dbReference type="STRING" id="1429867.A0A0G4PU43"/>
<sequence length="556" mass="60593">MHVEQTDTAHDNQPSERLSPQSSPHGNVLARGSANEGSNNESHAESVLGALTIPKSSTPVQVPEPSSTGSSTERHPQHCGMDGPTTDTSERPLTDEELIIRYLHEKSKAEAARSHRPWNGKDLSRLPAWYMKRKNLLEKTLEVQFLRDFGHYRTASAIGTASRKKRKADSRHKNVPSTPTPGQLAPVVPAVLDTKRVSRPPNAIIGSDTPSLNPPHTIAVPSNENTKLKHPPLERPQSPQLNQLQVLDNTERPSRNSPPLRESEEAVDQNPSAAVASECASEQMAFSTPPENVDKTSTLGNICHRVEITPKPPDRFRAIDGGNFLPTEPSLSEMTPLAQMETNERDALPGGQGSLEQNETTVEQARDDQNVSPKEGPRGGRGRPNKLTSGYEQAGLNYSLLSTGTPEGVGHQRSLSIGISDANILQLGTRPNLQNTSQPQVRDVNIPLPNNPKPTSIQKPDPNWPSNSEVPNPRPSYFCTPDSQSGISQTNGMPGRAHTGVVPISVSSSFLSSPVNIPHYPLHELQGRGAERYRGPPLPSLAQQMYHHRAGEPLYR</sequence>
<feature type="compositionally biased region" description="Basic and acidic residues" evidence="1">
    <location>
        <begin position="1"/>
        <end position="14"/>
    </location>
</feature>
<feature type="compositionally biased region" description="Polar residues" evidence="1">
    <location>
        <begin position="237"/>
        <end position="248"/>
    </location>
</feature>
<feature type="compositionally biased region" description="Polar residues" evidence="1">
    <location>
        <begin position="354"/>
        <end position="363"/>
    </location>
</feature>
<reference evidence="2 3" key="1">
    <citation type="journal article" date="2014" name="Nat. Commun.">
        <title>Multiple recent horizontal transfers of a large genomic region in cheese making fungi.</title>
        <authorList>
            <person name="Cheeseman K."/>
            <person name="Ropars J."/>
            <person name="Renault P."/>
            <person name="Dupont J."/>
            <person name="Gouzy J."/>
            <person name="Branca A."/>
            <person name="Abraham A.L."/>
            <person name="Ceppi M."/>
            <person name="Conseiller E."/>
            <person name="Debuchy R."/>
            <person name="Malagnac F."/>
            <person name="Goarin A."/>
            <person name="Silar P."/>
            <person name="Lacoste S."/>
            <person name="Sallet E."/>
            <person name="Bensimon A."/>
            <person name="Giraud T."/>
            <person name="Brygoo Y."/>
        </authorList>
    </citation>
    <scope>NUCLEOTIDE SEQUENCE [LARGE SCALE GENOMIC DNA]</scope>
    <source>
        <strain evidence="3">FM 013</strain>
    </source>
</reference>
<feature type="region of interest" description="Disordered" evidence="1">
    <location>
        <begin position="199"/>
        <end position="272"/>
    </location>
</feature>
<feature type="region of interest" description="Disordered" evidence="1">
    <location>
        <begin position="1"/>
        <end position="95"/>
    </location>
</feature>
<keyword evidence="3" id="KW-1185">Reference proteome</keyword>
<evidence type="ECO:0000256" key="1">
    <source>
        <dbReference type="SAM" id="MobiDB-lite"/>
    </source>
</evidence>
<feature type="region of interest" description="Disordered" evidence="1">
    <location>
        <begin position="311"/>
        <end position="332"/>
    </location>
</feature>
<evidence type="ECO:0000313" key="2">
    <source>
        <dbReference type="EMBL" id="CRL30025.1"/>
    </source>
</evidence>
<name>A0A0G4PU43_PENC3</name>
<evidence type="ECO:0000313" key="3">
    <source>
        <dbReference type="Proteomes" id="UP000053732"/>
    </source>
</evidence>
<feature type="region of interest" description="Disordered" evidence="1">
    <location>
        <begin position="344"/>
        <end position="391"/>
    </location>
</feature>